<accession>A0A073JBM9</accession>
<dbReference type="NCBIfam" id="NF033233">
    <property type="entry name" value="twin_helix"/>
    <property type="match status" value="1"/>
</dbReference>
<proteinExistence type="predicted"/>
<evidence type="ECO:0000256" key="4">
    <source>
        <dbReference type="SAM" id="Phobius"/>
    </source>
</evidence>
<dbReference type="Gene3D" id="6.10.140.1320">
    <property type="match status" value="1"/>
</dbReference>
<gene>
    <name evidence="5" type="ORF">SUH3_23855</name>
</gene>
<protein>
    <submittedName>
        <fullName evidence="5">Uncharacterized protein</fullName>
    </submittedName>
</protein>
<comment type="caution">
    <text evidence="5">The sequence shown here is derived from an EMBL/GenBank/DDBJ whole genome shotgun (WGS) entry which is preliminary data.</text>
</comment>
<dbReference type="Pfam" id="PF04588">
    <property type="entry name" value="HIG_1_N"/>
    <property type="match status" value="1"/>
</dbReference>
<reference evidence="5 6" key="1">
    <citation type="submission" date="2014-01" db="EMBL/GenBank/DDBJ databases">
        <title>Sulfitobacter sp. H3 (MCCC 1A00686) Genome Sequencing.</title>
        <authorList>
            <person name="Lai Q."/>
            <person name="Hong Z."/>
        </authorList>
    </citation>
    <scope>NUCLEOTIDE SEQUENCE [LARGE SCALE GENOMIC DNA]</scope>
    <source>
        <strain evidence="5 6">H3</strain>
    </source>
</reference>
<feature type="transmembrane region" description="Helical" evidence="4">
    <location>
        <begin position="47"/>
        <end position="65"/>
    </location>
</feature>
<organism evidence="5 6">
    <name type="scientific">Pseudosulfitobacter pseudonitzschiae</name>
    <dbReference type="NCBI Taxonomy" id="1402135"/>
    <lineage>
        <taxon>Bacteria</taxon>
        <taxon>Pseudomonadati</taxon>
        <taxon>Pseudomonadota</taxon>
        <taxon>Alphaproteobacteria</taxon>
        <taxon>Rhodobacterales</taxon>
        <taxon>Roseobacteraceae</taxon>
        <taxon>Pseudosulfitobacter</taxon>
    </lineage>
</organism>
<dbReference type="InterPro" id="IPR007667">
    <property type="entry name" value="Hypoxia_induced_domain"/>
</dbReference>
<dbReference type="GeneID" id="68868786"/>
<keyword evidence="6" id="KW-1185">Reference proteome</keyword>
<evidence type="ECO:0000256" key="2">
    <source>
        <dbReference type="ARBA" id="ARBA00022989"/>
    </source>
</evidence>
<dbReference type="Proteomes" id="UP000027746">
    <property type="component" value="Unassembled WGS sequence"/>
</dbReference>
<dbReference type="RefSeq" id="WP_037928147.1">
    <property type="nucleotide sequence ID" value="NZ_CP054599.1"/>
</dbReference>
<keyword evidence="2 4" id="KW-1133">Transmembrane helix</keyword>
<dbReference type="PROSITE" id="PS51503">
    <property type="entry name" value="HIG1"/>
    <property type="match status" value="1"/>
</dbReference>
<sequence>MTSDPMFILILLACAAVVLVLVTGMGGFAKGDGWASKNSNKLMRMRIIAQFVAVVLIVIAVLWRQSGG</sequence>
<keyword evidence="3 4" id="KW-0472">Membrane</keyword>
<evidence type="ECO:0000313" key="6">
    <source>
        <dbReference type="Proteomes" id="UP000027746"/>
    </source>
</evidence>
<keyword evidence="1 4" id="KW-0812">Transmembrane</keyword>
<evidence type="ECO:0000256" key="1">
    <source>
        <dbReference type="ARBA" id="ARBA00022692"/>
    </source>
</evidence>
<feature type="transmembrane region" description="Helical" evidence="4">
    <location>
        <begin position="6"/>
        <end position="26"/>
    </location>
</feature>
<name>A0A073JBM9_9RHOB</name>
<dbReference type="AlphaFoldDB" id="A0A073JBM9"/>
<evidence type="ECO:0000256" key="3">
    <source>
        <dbReference type="ARBA" id="ARBA00023136"/>
    </source>
</evidence>
<dbReference type="EMBL" id="JAMD01000008">
    <property type="protein sequence ID" value="KEJ95142.1"/>
    <property type="molecule type" value="Genomic_DNA"/>
</dbReference>
<evidence type="ECO:0000313" key="5">
    <source>
        <dbReference type="EMBL" id="KEJ95142.1"/>
    </source>
</evidence>